<keyword evidence="1" id="KW-0812">Transmembrane</keyword>
<dbReference type="Proteomes" id="UP001162483">
    <property type="component" value="Unassembled WGS sequence"/>
</dbReference>
<name>A0ABN9H4B5_9NEOB</name>
<evidence type="ECO:0000313" key="2">
    <source>
        <dbReference type="EMBL" id="CAI9616475.1"/>
    </source>
</evidence>
<evidence type="ECO:0000313" key="3">
    <source>
        <dbReference type="Proteomes" id="UP001162483"/>
    </source>
</evidence>
<keyword evidence="1" id="KW-0472">Membrane</keyword>
<dbReference type="EMBL" id="CATNWA010020072">
    <property type="protein sequence ID" value="CAI9616475.1"/>
    <property type="molecule type" value="Genomic_DNA"/>
</dbReference>
<proteinExistence type="predicted"/>
<accession>A0ABN9H4B5</accession>
<feature type="non-terminal residue" evidence="2">
    <location>
        <position position="59"/>
    </location>
</feature>
<keyword evidence="1" id="KW-1133">Transmembrane helix</keyword>
<sequence length="59" mass="6451">MRDDQRVNCGAVSVCFTLITLLWLCCAVHSHPKQCARADGGELLVNKTVLLPIGDPRKS</sequence>
<keyword evidence="3" id="KW-1185">Reference proteome</keyword>
<reference evidence="2" key="1">
    <citation type="submission" date="2023-05" db="EMBL/GenBank/DDBJ databases">
        <authorList>
            <person name="Stuckert A."/>
        </authorList>
    </citation>
    <scope>NUCLEOTIDE SEQUENCE</scope>
</reference>
<gene>
    <name evidence="2" type="ORF">SPARVUS_LOCUS15398585</name>
</gene>
<feature type="transmembrane region" description="Helical" evidence="1">
    <location>
        <begin position="7"/>
        <end position="24"/>
    </location>
</feature>
<comment type="caution">
    <text evidence="2">The sequence shown here is derived from an EMBL/GenBank/DDBJ whole genome shotgun (WGS) entry which is preliminary data.</text>
</comment>
<evidence type="ECO:0000256" key="1">
    <source>
        <dbReference type="SAM" id="Phobius"/>
    </source>
</evidence>
<protein>
    <submittedName>
        <fullName evidence="2">Uncharacterized protein</fullName>
    </submittedName>
</protein>
<organism evidence="2 3">
    <name type="scientific">Staurois parvus</name>
    <dbReference type="NCBI Taxonomy" id="386267"/>
    <lineage>
        <taxon>Eukaryota</taxon>
        <taxon>Metazoa</taxon>
        <taxon>Chordata</taxon>
        <taxon>Craniata</taxon>
        <taxon>Vertebrata</taxon>
        <taxon>Euteleostomi</taxon>
        <taxon>Amphibia</taxon>
        <taxon>Batrachia</taxon>
        <taxon>Anura</taxon>
        <taxon>Neobatrachia</taxon>
        <taxon>Ranoidea</taxon>
        <taxon>Ranidae</taxon>
        <taxon>Staurois</taxon>
    </lineage>
</organism>